<gene>
    <name evidence="2" type="ORF">RT761_00628</name>
</gene>
<evidence type="ECO:0000313" key="2">
    <source>
        <dbReference type="EMBL" id="QPM67425.1"/>
    </source>
</evidence>
<dbReference type="InterPro" id="IPR013022">
    <property type="entry name" value="Xyl_isomerase-like_TIM-brl"/>
</dbReference>
<keyword evidence="3" id="KW-1185">Reference proteome</keyword>
<dbReference type="Pfam" id="PF01261">
    <property type="entry name" value="AP_endonuc_2"/>
    <property type="match status" value="1"/>
</dbReference>
<sequence length="392" mass="45793">MYPKIYLTLDNCFGIKRWTEPEDWMRISKEIGISYIEASADNECDPFYGGKDYLKDWVQKVEESQKKHQSKIANFFTGYSTYRTLGLLHPDRRIRERLVNQWFKEIIQVASSLNAGLGFFVHAFSEPTLQDPEIYRETKNLLFDTISHLVKFASSQSPVILMLEQMYSPHQYPWTISGTFEYLKEVFKRSKLPSYIALDTGHMVGQGRFLRPNQEQLEEIFSGFHGNESLTNYWLGSNSIRKLVIESRKSSFLFKPTLLDLIEAEMDRYSYLFAEPIDGDLYSWLKLLGCYSPIIHLQQTNGKTSSHQPFTRENNLNGIVHPKKVLQAIARSYEEPENPLLPPRCKAIYLTFEIFNSSIDYPQQIVDRLRESVEFWREYIPQDGLSLDVLLK</sequence>
<reference evidence="2 3" key="1">
    <citation type="journal article" date="2021" name="Nat. Commun.">
        <title>Isolation of a member of the candidate phylum Atribacteria reveals a unique cell membrane structure.</title>
        <authorList>
            <person name="Taiki K."/>
            <person name="Nobu M.K."/>
            <person name="Kusada H."/>
            <person name="Meng X.-Y."/>
            <person name="Hosoki N."/>
            <person name="Uematsu K."/>
            <person name="Yoshioka H."/>
            <person name="Kamagata Y."/>
            <person name="Tamaki H."/>
        </authorList>
    </citation>
    <scope>NUCLEOTIDE SEQUENCE [LARGE SCALE GENOMIC DNA]</scope>
    <source>
        <strain evidence="2 3">RT761</strain>
    </source>
</reference>
<feature type="domain" description="Xylose isomerase-like TIM barrel" evidence="1">
    <location>
        <begin position="27"/>
        <end position="211"/>
    </location>
</feature>
<dbReference type="Proteomes" id="UP000594463">
    <property type="component" value="Chromosome"/>
</dbReference>
<protein>
    <recommendedName>
        <fullName evidence="1">Xylose isomerase-like TIM barrel domain-containing protein</fullName>
    </recommendedName>
</protein>
<organism evidence="2 3">
    <name type="scientific">Atribacter laminatus</name>
    <dbReference type="NCBI Taxonomy" id="2847778"/>
    <lineage>
        <taxon>Bacteria</taxon>
        <taxon>Pseudomonadati</taxon>
        <taxon>Atribacterota</taxon>
        <taxon>Atribacteria</taxon>
        <taxon>Atribacterales</taxon>
        <taxon>Atribacteraceae</taxon>
        <taxon>Atribacter</taxon>
    </lineage>
</organism>
<dbReference type="KEGG" id="alam:RT761_00628"/>
<dbReference type="Gene3D" id="3.20.20.150">
    <property type="entry name" value="Divalent-metal-dependent TIM barrel enzymes"/>
    <property type="match status" value="2"/>
</dbReference>
<dbReference type="RefSeq" id="WP_218112627.1">
    <property type="nucleotide sequence ID" value="NZ_CP065383.1"/>
</dbReference>
<evidence type="ECO:0000259" key="1">
    <source>
        <dbReference type="Pfam" id="PF01261"/>
    </source>
</evidence>
<dbReference type="InterPro" id="IPR036237">
    <property type="entry name" value="Xyl_isomerase-like_sf"/>
</dbReference>
<dbReference type="SUPFAM" id="SSF51658">
    <property type="entry name" value="Xylose isomerase-like"/>
    <property type="match status" value="1"/>
</dbReference>
<dbReference type="AlphaFoldDB" id="A0A7T1F249"/>
<evidence type="ECO:0000313" key="3">
    <source>
        <dbReference type="Proteomes" id="UP000594463"/>
    </source>
</evidence>
<name>A0A7T1F249_ATRLM</name>
<accession>A0A7T1F249</accession>
<proteinExistence type="predicted"/>
<dbReference type="EMBL" id="CP065383">
    <property type="protein sequence ID" value="QPM67425.1"/>
    <property type="molecule type" value="Genomic_DNA"/>
</dbReference>